<keyword evidence="8" id="KW-0493">Microtubule</keyword>
<gene>
    <name evidence="21" type="ORF">G7K_2350-t1</name>
</gene>
<dbReference type="AlphaFoldDB" id="A0A0E9NFI3"/>
<dbReference type="InterPro" id="IPR013966">
    <property type="entry name" value="Spc34"/>
</dbReference>
<evidence type="ECO:0000313" key="21">
    <source>
        <dbReference type="EMBL" id="GAO48170.1"/>
    </source>
</evidence>
<keyword evidence="16" id="KW-0137">Centromere</keyword>
<comment type="similarity">
    <text evidence="4">Belongs to the DASH complex SPC34 family.</text>
</comment>
<keyword evidence="7" id="KW-0132">Cell division</keyword>
<reference evidence="21 22" key="2">
    <citation type="journal article" date="2014" name="J. Gen. Appl. Microbiol.">
        <title>The early diverging ascomycetous budding yeast Saitoella complicata has three histone deacetylases belonging to the Clr6, Hos2, and Rpd3 lineages.</title>
        <authorList>
            <person name="Nishida H."/>
            <person name="Matsumoto T."/>
            <person name="Kondo S."/>
            <person name="Hamamoto M."/>
            <person name="Yoshikawa H."/>
        </authorList>
    </citation>
    <scope>NUCLEOTIDE SEQUENCE [LARGE SCALE GENOMIC DNA]</scope>
    <source>
        <strain evidence="21 22">NRRL Y-17804</strain>
    </source>
</reference>
<evidence type="ECO:0000256" key="12">
    <source>
        <dbReference type="ARBA" id="ARBA00023054"/>
    </source>
</evidence>
<feature type="coiled-coil region" evidence="19">
    <location>
        <begin position="123"/>
        <end position="194"/>
    </location>
</feature>
<dbReference type="GO" id="GO:0042729">
    <property type="term" value="C:DASH complex"/>
    <property type="evidence" value="ECO:0007669"/>
    <property type="project" value="InterPro"/>
</dbReference>
<protein>
    <recommendedName>
        <fullName evidence="17">DASH complex subunit SPC34</fullName>
    </recommendedName>
    <alternativeName>
        <fullName evidence="18">Outer kinetochore protein SPC34</fullName>
    </alternativeName>
</protein>
<evidence type="ECO:0000256" key="2">
    <source>
        <dbReference type="ARBA" id="ARBA00004186"/>
    </source>
</evidence>
<keyword evidence="11" id="KW-0995">Kinetochore</keyword>
<evidence type="ECO:0000256" key="17">
    <source>
        <dbReference type="ARBA" id="ARBA00044112"/>
    </source>
</evidence>
<keyword evidence="13" id="KW-0206">Cytoskeleton</keyword>
<name>A0A0E9NFI3_SAICN</name>
<evidence type="ECO:0000256" key="9">
    <source>
        <dbReference type="ARBA" id="ARBA00022776"/>
    </source>
</evidence>
<proteinExistence type="inferred from homology"/>
<evidence type="ECO:0000256" key="10">
    <source>
        <dbReference type="ARBA" id="ARBA00022829"/>
    </source>
</evidence>
<dbReference type="OMA" id="TRRGTMF"/>
<comment type="subcellular location">
    <subcellularLocation>
        <location evidence="3">Chromosome</location>
        <location evidence="3">Centromere</location>
        <location evidence="3">Kinetochore</location>
    </subcellularLocation>
    <subcellularLocation>
        <location evidence="2">Cytoplasm</location>
        <location evidence="2">Cytoskeleton</location>
        <location evidence="2">Spindle</location>
    </subcellularLocation>
    <subcellularLocation>
        <location evidence="1">Nucleus</location>
    </subcellularLocation>
</comment>
<reference evidence="21 22" key="1">
    <citation type="journal article" date="2011" name="J. Gen. Appl. Microbiol.">
        <title>Draft genome sequencing of the enigmatic yeast Saitoella complicata.</title>
        <authorList>
            <person name="Nishida H."/>
            <person name="Hamamoto M."/>
            <person name="Sugiyama J."/>
        </authorList>
    </citation>
    <scope>NUCLEOTIDE SEQUENCE [LARGE SCALE GENOMIC DNA]</scope>
    <source>
        <strain evidence="21 22">NRRL Y-17804</strain>
    </source>
</reference>
<keyword evidence="15" id="KW-0131">Cell cycle</keyword>
<feature type="compositionally biased region" description="Basic and acidic residues" evidence="20">
    <location>
        <begin position="52"/>
        <end position="69"/>
    </location>
</feature>
<evidence type="ECO:0000256" key="6">
    <source>
        <dbReference type="ARBA" id="ARBA00022490"/>
    </source>
</evidence>
<evidence type="ECO:0000256" key="1">
    <source>
        <dbReference type="ARBA" id="ARBA00004123"/>
    </source>
</evidence>
<comment type="caution">
    <text evidence="21">The sequence shown here is derived from an EMBL/GenBank/DDBJ whole genome shotgun (WGS) entry which is preliminary data.</text>
</comment>
<evidence type="ECO:0000256" key="13">
    <source>
        <dbReference type="ARBA" id="ARBA00023212"/>
    </source>
</evidence>
<keyword evidence="9" id="KW-0498">Mitosis</keyword>
<evidence type="ECO:0000313" key="22">
    <source>
        <dbReference type="Proteomes" id="UP000033140"/>
    </source>
</evidence>
<keyword evidence="14" id="KW-0539">Nucleus</keyword>
<accession>A0A0E9NFI3</accession>
<organism evidence="21 22">
    <name type="scientific">Saitoella complicata (strain BCRC 22490 / CBS 7301 / JCM 7358 / NBRC 10748 / NRRL Y-17804)</name>
    <dbReference type="NCBI Taxonomy" id="698492"/>
    <lineage>
        <taxon>Eukaryota</taxon>
        <taxon>Fungi</taxon>
        <taxon>Dikarya</taxon>
        <taxon>Ascomycota</taxon>
        <taxon>Taphrinomycotina</taxon>
        <taxon>Taphrinomycotina incertae sedis</taxon>
        <taxon>Saitoella</taxon>
    </lineage>
</organism>
<dbReference type="EMBL" id="BACD03000013">
    <property type="protein sequence ID" value="GAO48170.1"/>
    <property type="molecule type" value="Genomic_DNA"/>
</dbReference>
<evidence type="ECO:0000256" key="4">
    <source>
        <dbReference type="ARBA" id="ARBA00008491"/>
    </source>
</evidence>
<sequence>MALESHLANITQTSEAISSLSFAHPATFINSLLASPDIVSLIRDAQPHERGLFSLKKGDEEPKRARKEGAAPPTPLKKAPSVQQEADILLRAAEKLVKIYPMPEASQRIASLEGKYSQLTYSISKLEAIVEEQRARLDILAQTHADYSSSFDDDAPRELAGITEEDLLREEEEIRQLEERMLERRERIKLLDQKLQQSF</sequence>
<keyword evidence="10" id="KW-0159">Chromosome partition</keyword>
<keyword evidence="5" id="KW-0158">Chromosome</keyword>
<reference evidence="21 22" key="3">
    <citation type="journal article" date="2015" name="Genome Announc.">
        <title>Draft Genome Sequence of the Archiascomycetous Yeast Saitoella complicata.</title>
        <authorList>
            <person name="Yamauchi K."/>
            <person name="Kondo S."/>
            <person name="Hamamoto M."/>
            <person name="Takahashi Y."/>
            <person name="Ogura Y."/>
            <person name="Hayashi T."/>
            <person name="Nishida H."/>
        </authorList>
    </citation>
    <scope>NUCLEOTIDE SEQUENCE [LARGE SCALE GENOMIC DNA]</scope>
    <source>
        <strain evidence="21 22">NRRL Y-17804</strain>
    </source>
</reference>
<dbReference type="GO" id="GO:0051301">
    <property type="term" value="P:cell division"/>
    <property type="evidence" value="ECO:0007669"/>
    <property type="project" value="UniProtKB-KW"/>
</dbReference>
<keyword evidence="22" id="KW-1185">Reference proteome</keyword>
<keyword evidence="6" id="KW-0963">Cytoplasm</keyword>
<dbReference type="Pfam" id="PF08657">
    <property type="entry name" value="DASH_Spc34"/>
    <property type="match status" value="2"/>
</dbReference>
<dbReference type="GO" id="GO:0005876">
    <property type="term" value="C:spindle microtubule"/>
    <property type="evidence" value="ECO:0007669"/>
    <property type="project" value="InterPro"/>
</dbReference>
<evidence type="ECO:0000256" key="8">
    <source>
        <dbReference type="ARBA" id="ARBA00022701"/>
    </source>
</evidence>
<evidence type="ECO:0000256" key="19">
    <source>
        <dbReference type="SAM" id="Coils"/>
    </source>
</evidence>
<evidence type="ECO:0000256" key="5">
    <source>
        <dbReference type="ARBA" id="ARBA00022454"/>
    </source>
</evidence>
<evidence type="ECO:0000256" key="3">
    <source>
        <dbReference type="ARBA" id="ARBA00004629"/>
    </source>
</evidence>
<dbReference type="GO" id="GO:0008608">
    <property type="term" value="P:attachment of spindle microtubules to kinetochore"/>
    <property type="evidence" value="ECO:0007669"/>
    <property type="project" value="InterPro"/>
</dbReference>
<dbReference type="Proteomes" id="UP000033140">
    <property type="component" value="Unassembled WGS sequence"/>
</dbReference>
<feature type="region of interest" description="Disordered" evidence="20">
    <location>
        <begin position="52"/>
        <end position="82"/>
    </location>
</feature>
<evidence type="ECO:0000256" key="20">
    <source>
        <dbReference type="SAM" id="MobiDB-lite"/>
    </source>
</evidence>
<evidence type="ECO:0000256" key="11">
    <source>
        <dbReference type="ARBA" id="ARBA00022838"/>
    </source>
</evidence>
<evidence type="ECO:0000256" key="18">
    <source>
        <dbReference type="ARBA" id="ARBA00044346"/>
    </source>
</evidence>
<evidence type="ECO:0000256" key="16">
    <source>
        <dbReference type="ARBA" id="ARBA00023328"/>
    </source>
</evidence>
<evidence type="ECO:0000256" key="14">
    <source>
        <dbReference type="ARBA" id="ARBA00023242"/>
    </source>
</evidence>
<evidence type="ECO:0000256" key="15">
    <source>
        <dbReference type="ARBA" id="ARBA00023306"/>
    </source>
</evidence>
<evidence type="ECO:0000256" key="7">
    <source>
        <dbReference type="ARBA" id="ARBA00022618"/>
    </source>
</evidence>
<keyword evidence="12 19" id="KW-0175">Coiled coil</keyword>